<evidence type="ECO:0000313" key="6">
    <source>
        <dbReference type="Proteomes" id="UP000663879"/>
    </source>
</evidence>
<name>A0A813PBA0_9BILA</name>
<dbReference type="PANTHER" id="PTHR45632">
    <property type="entry name" value="LD33804P"/>
    <property type="match status" value="1"/>
</dbReference>
<dbReference type="InterPro" id="IPR000210">
    <property type="entry name" value="BTB/POZ_dom"/>
</dbReference>
<accession>A0A813PBA0</accession>
<dbReference type="AlphaFoldDB" id="A0A813PBA0"/>
<dbReference type="Gene3D" id="3.30.710.10">
    <property type="entry name" value="Potassium Channel Kv1.1, Chain A"/>
    <property type="match status" value="1"/>
</dbReference>
<feature type="compositionally biased region" description="Acidic residues" evidence="3">
    <location>
        <begin position="378"/>
        <end position="387"/>
    </location>
</feature>
<dbReference type="OrthoDB" id="6418787at2759"/>
<reference evidence="5" key="1">
    <citation type="submission" date="2021-02" db="EMBL/GenBank/DDBJ databases">
        <authorList>
            <person name="Nowell W R."/>
        </authorList>
    </citation>
    <scope>NUCLEOTIDE SEQUENCE</scope>
    <source>
        <strain evidence="5">Ploen Becks lab</strain>
    </source>
</reference>
<dbReference type="SUPFAM" id="SSF54695">
    <property type="entry name" value="POZ domain"/>
    <property type="match status" value="1"/>
</dbReference>
<dbReference type="Pfam" id="PF07707">
    <property type="entry name" value="BACK"/>
    <property type="match status" value="1"/>
</dbReference>
<comment type="caution">
    <text evidence="5">The sequence shown here is derived from an EMBL/GenBank/DDBJ whole genome shotgun (WGS) entry which is preliminary data.</text>
</comment>
<evidence type="ECO:0000259" key="4">
    <source>
        <dbReference type="PROSITE" id="PS50097"/>
    </source>
</evidence>
<keyword evidence="2" id="KW-0677">Repeat</keyword>
<evidence type="ECO:0000256" key="1">
    <source>
        <dbReference type="ARBA" id="ARBA00022441"/>
    </source>
</evidence>
<proteinExistence type="predicted"/>
<evidence type="ECO:0000313" key="5">
    <source>
        <dbReference type="EMBL" id="CAF0750216.1"/>
    </source>
</evidence>
<dbReference type="PANTHER" id="PTHR45632:SF3">
    <property type="entry name" value="KELCH-LIKE PROTEIN 32"/>
    <property type="match status" value="1"/>
</dbReference>
<dbReference type="CDD" id="cd14733">
    <property type="entry name" value="BACK"/>
    <property type="match status" value="1"/>
</dbReference>
<feature type="domain" description="BTB" evidence="4">
    <location>
        <begin position="130"/>
        <end position="195"/>
    </location>
</feature>
<dbReference type="InterPro" id="IPR011333">
    <property type="entry name" value="SKP1/BTB/POZ_sf"/>
</dbReference>
<gene>
    <name evidence="5" type="ORF">OXX778_LOCUS3872</name>
</gene>
<dbReference type="EMBL" id="CAJNOC010000360">
    <property type="protein sequence ID" value="CAF0750216.1"/>
    <property type="molecule type" value="Genomic_DNA"/>
</dbReference>
<evidence type="ECO:0000256" key="2">
    <source>
        <dbReference type="ARBA" id="ARBA00022737"/>
    </source>
</evidence>
<keyword evidence="1" id="KW-0880">Kelch repeat</keyword>
<dbReference type="PROSITE" id="PS50097">
    <property type="entry name" value="BTB"/>
    <property type="match status" value="1"/>
</dbReference>
<protein>
    <recommendedName>
        <fullName evidence="4">BTB domain-containing protein</fullName>
    </recommendedName>
</protein>
<organism evidence="5 6">
    <name type="scientific">Brachionus calyciflorus</name>
    <dbReference type="NCBI Taxonomy" id="104777"/>
    <lineage>
        <taxon>Eukaryota</taxon>
        <taxon>Metazoa</taxon>
        <taxon>Spiralia</taxon>
        <taxon>Gnathifera</taxon>
        <taxon>Rotifera</taxon>
        <taxon>Eurotatoria</taxon>
        <taxon>Monogononta</taxon>
        <taxon>Pseudotrocha</taxon>
        <taxon>Ploima</taxon>
        <taxon>Brachionidae</taxon>
        <taxon>Brachionus</taxon>
    </lineage>
</organism>
<dbReference type="Proteomes" id="UP000663879">
    <property type="component" value="Unassembled WGS sequence"/>
</dbReference>
<dbReference type="InterPro" id="IPR011705">
    <property type="entry name" value="BACK"/>
</dbReference>
<dbReference type="Pfam" id="PF00651">
    <property type="entry name" value="BTB"/>
    <property type="match status" value="1"/>
</dbReference>
<keyword evidence="6" id="KW-1185">Reference proteome</keyword>
<dbReference type="CDD" id="cd18186">
    <property type="entry name" value="BTB_POZ_ZBTB_KLHL-like"/>
    <property type="match status" value="1"/>
</dbReference>
<sequence>MKLKYSSKENEQESSSYIVFTPFKVKLNWLSRLNDLFEVNKKIDYKTSEISNDNLTTVSNYSETSSRSTRFSRISIFLNNGKKIFSKMSSSKTDLNSQFEKSLIEKLNKSKNEVEAMQALYLMWQNVKFCDLILVSNGREFLAHKVALAFFSQKYKNYFKSNPDFVSRIQLSNSTPKSIITVLNFIYKSEVNLNIKTIEDVLECAIELDVRSLLEISENCLVNLDKKYVLQVLQISKKYKLKQAYFRAYWYICSNFDQCIKQSYFVKLGSSVLADILSDETNRNETYALKRLLMWIYFNRDRYMPDRFVSLLQNIRFHKIDINDFDLILNENSFILQIPECLTWFKNSIKVHYDERKKINMKTRSSSAAPTHTHYESDFNDEQDDNEENTRLSRKLKKTNFKKPSFLTNNKKVFKISLN</sequence>
<dbReference type="SMART" id="SM00225">
    <property type="entry name" value="BTB"/>
    <property type="match status" value="1"/>
</dbReference>
<feature type="region of interest" description="Disordered" evidence="3">
    <location>
        <begin position="362"/>
        <end position="391"/>
    </location>
</feature>
<dbReference type="Gene3D" id="1.25.40.420">
    <property type="match status" value="1"/>
</dbReference>
<evidence type="ECO:0000256" key="3">
    <source>
        <dbReference type="SAM" id="MobiDB-lite"/>
    </source>
</evidence>